<reference evidence="11" key="1">
    <citation type="journal article" date="2018" name="Front. Microbiol.">
        <title>Dissemination of KPC-2-Encoding IncX6 Plasmids Among Multiple Enterobacteriaceae Species in a Single Chinese Hospital.</title>
        <authorList>
            <person name="Li B."/>
            <person name="Feng J."/>
            <person name="Zhan Z."/>
            <person name="Yin Z."/>
            <person name="Jiang Q."/>
            <person name="Wei P."/>
            <person name="Chen X."/>
            <person name="Gao B."/>
            <person name="Hou J."/>
            <person name="Mao P."/>
            <person name="Wu W."/>
            <person name="Chen W."/>
            <person name="Tong Y."/>
            <person name="Wang J."/>
            <person name="Li B."/>
            <person name="Zhou D."/>
        </authorList>
    </citation>
    <scope>NUCLEOTIDE SEQUENCE</scope>
    <source>
        <strain evidence="11">E20</strain>
        <plasmid evidence="11">pE20-HI3</plasmid>
    </source>
</reference>
<dbReference type="NCBIfam" id="TIGR01766">
    <property type="entry name" value="IS200/IS605 family accessory protein TnpB-like domain"/>
    <property type="match status" value="1"/>
</dbReference>
<dbReference type="Pfam" id="PF12323">
    <property type="entry name" value="HTH_OrfB_IS605"/>
    <property type="match status" value="1"/>
</dbReference>
<protein>
    <submittedName>
        <fullName evidence="11">Transposase</fullName>
    </submittedName>
</protein>
<keyword evidence="5" id="KW-0862">Zinc</keyword>
<dbReference type="GO" id="GO:0003677">
    <property type="term" value="F:DNA binding"/>
    <property type="evidence" value="ECO:0007669"/>
    <property type="project" value="UniProtKB-KW"/>
</dbReference>
<accession>A0A2R4NH51</accession>
<evidence type="ECO:0000259" key="9">
    <source>
        <dbReference type="Pfam" id="PF07282"/>
    </source>
</evidence>
<evidence type="ECO:0000256" key="4">
    <source>
        <dbReference type="ARBA" id="ARBA00022723"/>
    </source>
</evidence>
<dbReference type="GO" id="GO:0046872">
    <property type="term" value="F:metal ion binding"/>
    <property type="evidence" value="ECO:0007669"/>
    <property type="project" value="UniProtKB-KW"/>
</dbReference>
<keyword evidence="11" id="KW-0614">Plasmid</keyword>
<evidence type="ECO:0000256" key="5">
    <source>
        <dbReference type="ARBA" id="ARBA00022833"/>
    </source>
</evidence>
<dbReference type="InterPro" id="IPR021027">
    <property type="entry name" value="Transposase_put_HTH"/>
</dbReference>
<dbReference type="InterPro" id="IPR051399">
    <property type="entry name" value="RNA-guided_DNA_endo/Transpos"/>
</dbReference>
<evidence type="ECO:0000259" key="10">
    <source>
        <dbReference type="Pfam" id="PF12323"/>
    </source>
</evidence>
<name>A0A2R4NH51_KLEAE</name>
<keyword evidence="6" id="KW-0238">DNA-binding</keyword>
<dbReference type="Pfam" id="PF07282">
    <property type="entry name" value="Cas12f1-like_TNB"/>
    <property type="match status" value="1"/>
</dbReference>
<dbReference type="AlphaFoldDB" id="A0A2R4NH51"/>
<dbReference type="InterPro" id="IPR010095">
    <property type="entry name" value="Cas12f1-like_TNB"/>
</dbReference>
<geneLocation type="plasmid" evidence="11">
    <name>pE20-HI3</name>
</geneLocation>
<dbReference type="EMBL" id="MG288682">
    <property type="protein sequence ID" value="AVX35350.1"/>
    <property type="molecule type" value="Genomic_DNA"/>
</dbReference>
<dbReference type="Pfam" id="PF01385">
    <property type="entry name" value="OrfB_IS605"/>
    <property type="match status" value="1"/>
</dbReference>
<evidence type="ECO:0000256" key="2">
    <source>
        <dbReference type="ARBA" id="ARBA00011044"/>
    </source>
</evidence>
<feature type="domain" description="Transposase putative helix-turn-helix" evidence="10">
    <location>
        <begin position="18"/>
        <end position="65"/>
    </location>
</feature>
<feature type="domain" description="Cas12f1-like TNB" evidence="9">
    <location>
        <begin position="326"/>
        <end position="392"/>
    </location>
</feature>
<feature type="domain" description="Probable transposase IS891/IS1136/IS1341" evidence="8">
    <location>
        <begin position="184"/>
        <end position="299"/>
    </location>
</feature>
<keyword evidence="4" id="KW-0479">Metal-binding</keyword>
<keyword evidence="7" id="KW-0233">DNA recombination</keyword>
<dbReference type="PANTHER" id="PTHR30405">
    <property type="entry name" value="TRANSPOSASE"/>
    <property type="match status" value="1"/>
</dbReference>
<evidence type="ECO:0000259" key="8">
    <source>
        <dbReference type="Pfam" id="PF01385"/>
    </source>
</evidence>
<evidence type="ECO:0000256" key="1">
    <source>
        <dbReference type="ARBA" id="ARBA00008761"/>
    </source>
</evidence>
<evidence type="ECO:0000256" key="6">
    <source>
        <dbReference type="ARBA" id="ARBA00023125"/>
    </source>
</evidence>
<organism evidence="11">
    <name type="scientific">Klebsiella aerogenes</name>
    <name type="common">Enterobacter aerogenes</name>
    <dbReference type="NCBI Taxonomy" id="548"/>
    <lineage>
        <taxon>Bacteria</taxon>
        <taxon>Pseudomonadati</taxon>
        <taxon>Pseudomonadota</taxon>
        <taxon>Gammaproteobacteria</taxon>
        <taxon>Enterobacterales</taxon>
        <taxon>Enterobacteriaceae</taxon>
        <taxon>Klebsiella/Raoultella group</taxon>
        <taxon>Klebsiella</taxon>
    </lineage>
</organism>
<keyword evidence="3" id="KW-0815">Transposition</keyword>
<dbReference type="GO" id="GO:0006310">
    <property type="term" value="P:DNA recombination"/>
    <property type="evidence" value="ECO:0007669"/>
    <property type="project" value="UniProtKB-KW"/>
</dbReference>
<dbReference type="PANTHER" id="PTHR30405:SF25">
    <property type="entry name" value="RNA-GUIDED DNA ENDONUCLEASE INSQ-RELATED"/>
    <property type="match status" value="1"/>
</dbReference>
<evidence type="ECO:0000256" key="3">
    <source>
        <dbReference type="ARBA" id="ARBA00022578"/>
    </source>
</evidence>
<evidence type="ECO:0000256" key="7">
    <source>
        <dbReference type="ARBA" id="ARBA00023172"/>
    </source>
</evidence>
<dbReference type="InterPro" id="IPR001959">
    <property type="entry name" value="Transposase"/>
</dbReference>
<evidence type="ECO:0000313" key="11">
    <source>
        <dbReference type="EMBL" id="AVX35350.1"/>
    </source>
</evidence>
<sequence length="412" mass="46516">MYIWLFIQVISIHTECKMLIQKAYKYRLNPTDAQAQRLRQMCGCARFVWNYALAETQRILEAGQKLPSAFELNKMLTGWKKLPDLAFLSDAYTDNLQQKLKDLHGAWIRCFDKKLAAKAPVFKRKTHGNDSVRFVNFDKYCQLEYRRVKLPSGLGWVTFRQSRAVVGKIKNATVSQHAGGWYISFQVEMEVEQPAHPSTSAVGLDAGICKLVTLSDGTVFEPVNSFKQNQSRLARLQRQLARKVKFSANWKKQKARISRLHSHIANIRRDYLHKVTTTISKNHAMIVIEDLKVSNMSKSAAGTVDEPGRNVAAKSGLNRAILDQGWYEMRRQLEYKQRWRGGEVLAVNPAYTSQKCARCGHTVKENRQSQAVFVCVACGYEANADINGAQNILAAGHAVLSGINPGRARKAA</sequence>
<dbReference type="GO" id="GO:0032196">
    <property type="term" value="P:transposition"/>
    <property type="evidence" value="ECO:0007669"/>
    <property type="project" value="UniProtKB-KW"/>
</dbReference>
<proteinExistence type="inferred from homology"/>
<comment type="similarity">
    <text evidence="2">In the N-terminal section; belongs to the transposase 2 family.</text>
</comment>
<comment type="similarity">
    <text evidence="1">In the C-terminal section; belongs to the transposase 35 family.</text>
</comment>
<dbReference type="NCBIfam" id="NF040570">
    <property type="entry name" value="guided_TnpB"/>
    <property type="match status" value="1"/>
</dbReference>